<feature type="transmembrane region" description="Helical" evidence="2">
    <location>
        <begin position="21"/>
        <end position="42"/>
    </location>
</feature>
<gene>
    <name evidence="3" type="ORF">E2562_007350</name>
</gene>
<evidence type="ECO:0000313" key="3">
    <source>
        <dbReference type="EMBL" id="KAF0905553.1"/>
    </source>
</evidence>
<protein>
    <recommendedName>
        <fullName evidence="5">DUF4220 domain-containing protein</fullName>
    </recommendedName>
</protein>
<comment type="caution">
    <text evidence="3">The sequence shown here is derived from an EMBL/GenBank/DDBJ whole genome shotgun (WGS) entry which is preliminary data.</text>
</comment>
<evidence type="ECO:0000256" key="2">
    <source>
        <dbReference type="SAM" id="Phobius"/>
    </source>
</evidence>
<keyword evidence="2" id="KW-0812">Transmembrane</keyword>
<evidence type="ECO:0000313" key="4">
    <source>
        <dbReference type="Proteomes" id="UP000479710"/>
    </source>
</evidence>
<evidence type="ECO:0008006" key="5">
    <source>
        <dbReference type="Google" id="ProtNLM"/>
    </source>
</evidence>
<dbReference type="Proteomes" id="UP000479710">
    <property type="component" value="Unassembled WGS sequence"/>
</dbReference>
<accession>A0A6G1D1D0</accession>
<organism evidence="3 4">
    <name type="scientific">Oryza meyeriana var. granulata</name>
    <dbReference type="NCBI Taxonomy" id="110450"/>
    <lineage>
        <taxon>Eukaryota</taxon>
        <taxon>Viridiplantae</taxon>
        <taxon>Streptophyta</taxon>
        <taxon>Embryophyta</taxon>
        <taxon>Tracheophyta</taxon>
        <taxon>Spermatophyta</taxon>
        <taxon>Magnoliopsida</taxon>
        <taxon>Liliopsida</taxon>
        <taxon>Poales</taxon>
        <taxon>Poaceae</taxon>
        <taxon>BOP clade</taxon>
        <taxon>Oryzoideae</taxon>
        <taxon>Oryzeae</taxon>
        <taxon>Oryzinae</taxon>
        <taxon>Oryza</taxon>
        <taxon>Oryza meyeriana</taxon>
    </lineage>
</organism>
<evidence type="ECO:0000256" key="1">
    <source>
        <dbReference type="SAM" id="MobiDB-lite"/>
    </source>
</evidence>
<proteinExistence type="predicted"/>
<keyword evidence="2" id="KW-0472">Membrane</keyword>
<keyword evidence="2" id="KW-1133">Transmembrane helix</keyword>
<sequence length="244" mass="26319">MEELAFSTISINRKLVRLDGLVVVTTMFAGILLVIGLLQASLQTVQTVGISNGATMAADDREVGRNAGLPVAPLLQAIWVTYLVLYSPTAEVTYGDVKGLQSDDHVQEVETFYNAWKGRRRGFEVVAVVATKAWWSPPWDALSFDLCAAYRELRPTAAALDDRAAEPVATRTSPSPVDPSTGPFYQPRLSSAADVQGDPSPPLRRLLHPSPMPRSTDIEPAATRSGVVEMAMTRGKSRGIVGAQ</sequence>
<dbReference type="AlphaFoldDB" id="A0A6G1D1D0"/>
<name>A0A6G1D1D0_9ORYZ</name>
<reference evidence="3 4" key="1">
    <citation type="submission" date="2019-11" db="EMBL/GenBank/DDBJ databases">
        <title>Whole genome sequence of Oryza granulata.</title>
        <authorList>
            <person name="Li W."/>
        </authorList>
    </citation>
    <scope>NUCLEOTIDE SEQUENCE [LARGE SCALE GENOMIC DNA]</scope>
    <source>
        <strain evidence="4">cv. Menghai</strain>
        <tissue evidence="3">Leaf</tissue>
    </source>
</reference>
<keyword evidence="4" id="KW-1185">Reference proteome</keyword>
<feature type="region of interest" description="Disordered" evidence="1">
    <location>
        <begin position="161"/>
        <end position="225"/>
    </location>
</feature>
<dbReference type="EMBL" id="SPHZ02000007">
    <property type="protein sequence ID" value="KAF0905553.1"/>
    <property type="molecule type" value="Genomic_DNA"/>
</dbReference>